<dbReference type="InterPro" id="IPR015421">
    <property type="entry name" value="PyrdxlP-dep_Trfase_major"/>
</dbReference>
<keyword evidence="3" id="KW-0805">Transcription regulation</keyword>
<keyword evidence="5" id="KW-0804">Transcription</keyword>
<dbReference type="PROSITE" id="PS50949">
    <property type="entry name" value="HTH_GNTR"/>
    <property type="match status" value="1"/>
</dbReference>
<evidence type="ECO:0000256" key="3">
    <source>
        <dbReference type="ARBA" id="ARBA00023015"/>
    </source>
</evidence>
<evidence type="ECO:0000256" key="6">
    <source>
        <dbReference type="SAM" id="MobiDB-lite"/>
    </source>
</evidence>
<dbReference type="PANTHER" id="PTHR46577">
    <property type="entry name" value="HTH-TYPE TRANSCRIPTIONAL REGULATORY PROTEIN GABR"/>
    <property type="match status" value="1"/>
</dbReference>
<keyword evidence="2" id="KW-0663">Pyridoxal phosphate</keyword>
<evidence type="ECO:0000256" key="2">
    <source>
        <dbReference type="ARBA" id="ARBA00022898"/>
    </source>
</evidence>
<dbReference type="InterPro" id="IPR036388">
    <property type="entry name" value="WH-like_DNA-bd_sf"/>
</dbReference>
<dbReference type="InterPro" id="IPR051446">
    <property type="entry name" value="HTH_trans_reg/aminotransferase"/>
</dbReference>
<dbReference type="CDD" id="cd07377">
    <property type="entry name" value="WHTH_GntR"/>
    <property type="match status" value="1"/>
</dbReference>
<dbReference type="KEGG" id="iva:Isova_1844"/>
<dbReference type="CDD" id="cd00609">
    <property type="entry name" value="AAT_like"/>
    <property type="match status" value="1"/>
</dbReference>
<dbReference type="SUPFAM" id="SSF53383">
    <property type="entry name" value="PLP-dependent transferases"/>
    <property type="match status" value="1"/>
</dbReference>
<reference evidence="8 9" key="1">
    <citation type="submission" date="2011-05" db="EMBL/GenBank/DDBJ databases">
        <title>Complete sequence of Isoptericola variabilis 225.</title>
        <authorList>
            <consortium name="US DOE Joint Genome Institute"/>
            <person name="Lucas S."/>
            <person name="Han J."/>
            <person name="Lapidus A."/>
            <person name="Cheng J.-F."/>
            <person name="Goodwin L."/>
            <person name="Pitluck S."/>
            <person name="Peters L."/>
            <person name="Mikhailova N."/>
            <person name="Zeytun A."/>
            <person name="Han C."/>
            <person name="Tapia R."/>
            <person name="Land M."/>
            <person name="Hauser L."/>
            <person name="Kyrpides N."/>
            <person name="Ivanova N."/>
            <person name="Pagani I."/>
            <person name="Siebers A."/>
            <person name="Allgaier M."/>
            <person name="Thelen M."/>
            <person name="Hugenholtz P."/>
            <person name="Gladden J."/>
            <person name="Woyke T."/>
        </authorList>
    </citation>
    <scope>NUCLEOTIDE SEQUENCE [LARGE SCALE GENOMIC DNA]</scope>
    <source>
        <strain evidence="9">225</strain>
    </source>
</reference>
<dbReference type="GO" id="GO:0003677">
    <property type="term" value="F:DNA binding"/>
    <property type="evidence" value="ECO:0007669"/>
    <property type="project" value="UniProtKB-KW"/>
</dbReference>
<evidence type="ECO:0000259" key="7">
    <source>
        <dbReference type="PROSITE" id="PS50949"/>
    </source>
</evidence>
<dbReference type="HOGENOM" id="CLU_017584_0_0_11"/>
<dbReference type="RefSeq" id="WP_013838982.1">
    <property type="nucleotide sequence ID" value="NC_015588.1"/>
</dbReference>
<dbReference type="AlphaFoldDB" id="F6FWZ0"/>
<proteinExistence type="inferred from homology"/>
<name>F6FWZ0_ISOV2</name>
<dbReference type="GO" id="GO:0030170">
    <property type="term" value="F:pyridoxal phosphate binding"/>
    <property type="evidence" value="ECO:0007669"/>
    <property type="project" value="InterPro"/>
</dbReference>
<evidence type="ECO:0000256" key="4">
    <source>
        <dbReference type="ARBA" id="ARBA00023125"/>
    </source>
</evidence>
<gene>
    <name evidence="8" type="ordered locus">Isova_1844</name>
</gene>
<dbReference type="Pfam" id="PF00392">
    <property type="entry name" value="GntR"/>
    <property type="match status" value="1"/>
</dbReference>
<dbReference type="EMBL" id="CP002810">
    <property type="protein sequence ID" value="AEG44590.1"/>
    <property type="molecule type" value="Genomic_DNA"/>
</dbReference>
<keyword evidence="8" id="KW-0032">Aminotransferase</keyword>
<evidence type="ECO:0000313" key="8">
    <source>
        <dbReference type="EMBL" id="AEG44590.1"/>
    </source>
</evidence>
<sequence>MTTIAPGPAAVRHLSPAATARLLGDWRAGGPAYVALADAVRSAVLSGTLAPLTRLPSERDLAAALGVSRTTTAAAYARLRELGFAVSRVGSGTVAVLPGRPAGAARARTAPRVPAGDAPAPEGPARDGEPPGSGAEVDRAAPLDLGQATPSAVPALHAAFERALEALPAYLGTGGYAHHGIDPLRAAVADRYTARGVPTTPDQVLVTTGAQQAIALLAATFVGAREAAVVESPTYFHAIDALRRTGARVVGVPAGDVETLASAVRRTRPRLVYLVPDFHNPTGRTLGADERALARDVADRFGVTVVGDETLTDLALDPGAAVPAPFAGDGTSPWVVSVGSASKSLWGGLRVGWVRAPEHVVQRLARTRQAVDIATAVLEQLAVVELLARREEILPARLADLRARRDLLVGGLREALPAWDVPSPPGGLCVWAGLGRPAAQAFAAAAVAEGVRVTPGPVFTPDGGARDRVRLTFTRTPDELQDAVARLARAWRRVAGS</sequence>
<dbReference type="InterPro" id="IPR015424">
    <property type="entry name" value="PyrdxlP-dep_Trfase"/>
</dbReference>
<feature type="compositionally biased region" description="Low complexity" evidence="6">
    <location>
        <begin position="101"/>
        <end position="120"/>
    </location>
</feature>
<dbReference type="PANTHER" id="PTHR46577:SF1">
    <property type="entry name" value="HTH-TYPE TRANSCRIPTIONAL REGULATORY PROTEIN GABR"/>
    <property type="match status" value="1"/>
</dbReference>
<dbReference type="InterPro" id="IPR036390">
    <property type="entry name" value="WH_DNA-bd_sf"/>
</dbReference>
<dbReference type="InterPro" id="IPR004839">
    <property type="entry name" value="Aminotransferase_I/II_large"/>
</dbReference>
<dbReference type="Pfam" id="PF00155">
    <property type="entry name" value="Aminotran_1_2"/>
    <property type="match status" value="1"/>
</dbReference>
<dbReference type="SMART" id="SM00345">
    <property type="entry name" value="HTH_GNTR"/>
    <property type="match status" value="1"/>
</dbReference>
<dbReference type="SUPFAM" id="SSF46785">
    <property type="entry name" value="Winged helix' DNA-binding domain"/>
    <property type="match status" value="1"/>
</dbReference>
<dbReference type="eggNOG" id="COG1167">
    <property type="taxonomic scope" value="Bacteria"/>
</dbReference>
<comment type="similarity">
    <text evidence="1">In the C-terminal section; belongs to the class-I pyridoxal-phosphate-dependent aminotransferase family.</text>
</comment>
<accession>F6FWZ0</accession>
<dbReference type="PRINTS" id="PR00035">
    <property type="entry name" value="HTHGNTR"/>
</dbReference>
<dbReference type="Gene3D" id="1.10.10.10">
    <property type="entry name" value="Winged helix-like DNA-binding domain superfamily/Winged helix DNA-binding domain"/>
    <property type="match status" value="1"/>
</dbReference>
<feature type="region of interest" description="Disordered" evidence="6">
    <location>
        <begin position="101"/>
        <end position="138"/>
    </location>
</feature>
<organism evidence="9">
    <name type="scientific">Isoptericola variabilis (strain 225)</name>
    <dbReference type="NCBI Taxonomy" id="743718"/>
    <lineage>
        <taxon>Bacteria</taxon>
        <taxon>Bacillati</taxon>
        <taxon>Actinomycetota</taxon>
        <taxon>Actinomycetes</taxon>
        <taxon>Micrococcales</taxon>
        <taxon>Promicromonosporaceae</taxon>
        <taxon>Isoptericola</taxon>
    </lineage>
</organism>
<keyword evidence="8" id="KW-0808">Transferase</keyword>
<evidence type="ECO:0000313" key="9">
    <source>
        <dbReference type="Proteomes" id="UP000009236"/>
    </source>
</evidence>
<evidence type="ECO:0000256" key="1">
    <source>
        <dbReference type="ARBA" id="ARBA00005384"/>
    </source>
</evidence>
<keyword evidence="9" id="KW-1185">Reference proteome</keyword>
<evidence type="ECO:0000256" key="5">
    <source>
        <dbReference type="ARBA" id="ARBA00023163"/>
    </source>
</evidence>
<protein>
    <submittedName>
        <fullName evidence="8">Transcriptional regulator, GntR family with aminotransferase domain</fullName>
    </submittedName>
</protein>
<dbReference type="InterPro" id="IPR000524">
    <property type="entry name" value="Tscrpt_reg_HTH_GntR"/>
</dbReference>
<dbReference type="Proteomes" id="UP000009236">
    <property type="component" value="Chromosome"/>
</dbReference>
<dbReference type="STRING" id="743718.Isova_1844"/>
<dbReference type="GO" id="GO:0008483">
    <property type="term" value="F:transaminase activity"/>
    <property type="evidence" value="ECO:0007669"/>
    <property type="project" value="UniProtKB-KW"/>
</dbReference>
<feature type="domain" description="HTH gntR-type" evidence="7">
    <location>
        <begin position="30"/>
        <end position="98"/>
    </location>
</feature>
<dbReference type="Gene3D" id="3.40.640.10">
    <property type="entry name" value="Type I PLP-dependent aspartate aminotransferase-like (Major domain)"/>
    <property type="match status" value="1"/>
</dbReference>
<keyword evidence="4" id="KW-0238">DNA-binding</keyword>
<dbReference type="GO" id="GO:0003700">
    <property type="term" value="F:DNA-binding transcription factor activity"/>
    <property type="evidence" value="ECO:0007669"/>
    <property type="project" value="InterPro"/>
</dbReference>